<dbReference type="InterPro" id="IPR036291">
    <property type="entry name" value="NAD(P)-bd_dom_sf"/>
</dbReference>
<evidence type="ECO:0000259" key="1">
    <source>
        <dbReference type="Pfam" id="PF01370"/>
    </source>
</evidence>
<dbReference type="RefSeq" id="WP_090934614.1">
    <property type="nucleotide sequence ID" value="NZ_FNDJ01000010.1"/>
</dbReference>
<name>A0A1G8TMN0_9ACTN</name>
<protein>
    <submittedName>
        <fullName evidence="2">2'-hydroxyisoflavone reductase</fullName>
    </submittedName>
</protein>
<dbReference type="SUPFAM" id="SSF51735">
    <property type="entry name" value="NAD(P)-binding Rossmann-fold domains"/>
    <property type="match status" value="1"/>
</dbReference>
<organism evidence="2 3">
    <name type="scientific">Nonomuraea jiangxiensis</name>
    <dbReference type="NCBI Taxonomy" id="633440"/>
    <lineage>
        <taxon>Bacteria</taxon>
        <taxon>Bacillati</taxon>
        <taxon>Actinomycetota</taxon>
        <taxon>Actinomycetes</taxon>
        <taxon>Streptosporangiales</taxon>
        <taxon>Streptosporangiaceae</taxon>
        <taxon>Nonomuraea</taxon>
    </lineage>
</organism>
<dbReference type="InterPro" id="IPR001509">
    <property type="entry name" value="Epimerase_deHydtase"/>
</dbReference>
<dbReference type="Gene3D" id="3.40.50.720">
    <property type="entry name" value="NAD(P)-binding Rossmann-like Domain"/>
    <property type="match status" value="1"/>
</dbReference>
<dbReference type="OrthoDB" id="7941246at2"/>
<feature type="domain" description="NAD-dependent epimerase/dehydratase" evidence="1">
    <location>
        <begin position="3"/>
        <end position="74"/>
    </location>
</feature>
<dbReference type="STRING" id="633440.SAMN05421869_110228"/>
<sequence>MKILILGGSAFLGRAYVSEALRRGHEVTTFNRGVSGPDQPGAEAVRGDRTRAADLERLVEGRRWDAVVDTAGEQPSDVLLSAGLLSEHADHYTFVSSIHAFTDWGKLPVNEDSATHPCPADTPAGQAPGNQLKAGCERAVLERFGADRSLILNCGLLVGPYENVGRLLWWLERMARGGQVLAPGDPERALQHIDARDFAAFGLDLLERGTTGRFLTTGPTGAATMKGLLDACVEVTGGTAELVWVPDERLLAAEVQPWTELPLWMPDQPGWEAIWLADTSRAQAAGLDCRPVFETVRDTWAWMRQRGPTAGPYLQGTTPLGIDPDKERKVIAG</sequence>
<dbReference type="EMBL" id="FNDJ01000010">
    <property type="protein sequence ID" value="SDJ42707.1"/>
    <property type="molecule type" value="Genomic_DNA"/>
</dbReference>
<gene>
    <name evidence="2" type="ORF">SAMN05421869_110228</name>
</gene>
<evidence type="ECO:0000313" key="3">
    <source>
        <dbReference type="Proteomes" id="UP000199202"/>
    </source>
</evidence>
<evidence type="ECO:0000313" key="2">
    <source>
        <dbReference type="EMBL" id="SDJ42707.1"/>
    </source>
</evidence>
<proteinExistence type="predicted"/>
<dbReference type="Pfam" id="PF01370">
    <property type="entry name" value="Epimerase"/>
    <property type="match status" value="1"/>
</dbReference>
<accession>A0A1G8TMN0</accession>
<dbReference type="Proteomes" id="UP000199202">
    <property type="component" value="Unassembled WGS sequence"/>
</dbReference>
<reference evidence="2 3" key="1">
    <citation type="submission" date="2016-10" db="EMBL/GenBank/DDBJ databases">
        <authorList>
            <person name="de Groot N.N."/>
        </authorList>
    </citation>
    <scope>NUCLEOTIDE SEQUENCE [LARGE SCALE GENOMIC DNA]</scope>
    <source>
        <strain evidence="2 3">CGMCC 4.6533</strain>
    </source>
</reference>
<keyword evidence="3" id="KW-1185">Reference proteome</keyword>
<dbReference type="AlphaFoldDB" id="A0A1G8TMN0"/>